<reference evidence="1 2" key="1">
    <citation type="journal article" date="2019" name="Sci. Rep.">
        <title>Orb-weaving spider Araneus ventricosus genome elucidates the spidroin gene catalogue.</title>
        <authorList>
            <person name="Kono N."/>
            <person name="Nakamura H."/>
            <person name="Ohtoshi R."/>
            <person name="Moran D.A.P."/>
            <person name="Shinohara A."/>
            <person name="Yoshida Y."/>
            <person name="Fujiwara M."/>
            <person name="Mori M."/>
            <person name="Tomita M."/>
            <person name="Arakawa K."/>
        </authorList>
    </citation>
    <scope>NUCLEOTIDE SEQUENCE [LARGE SCALE GENOMIC DNA]</scope>
</reference>
<dbReference type="AlphaFoldDB" id="A0A4Y2AT09"/>
<evidence type="ECO:0000313" key="2">
    <source>
        <dbReference type="Proteomes" id="UP000499080"/>
    </source>
</evidence>
<comment type="caution">
    <text evidence="1">The sequence shown here is derived from an EMBL/GenBank/DDBJ whole genome shotgun (WGS) entry which is preliminary data.</text>
</comment>
<dbReference type="EMBL" id="BGPR01000028">
    <property type="protein sequence ID" value="GBL82315.1"/>
    <property type="molecule type" value="Genomic_DNA"/>
</dbReference>
<keyword evidence="2" id="KW-1185">Reference proteome</keyword>
<evidence type="ECO:0000313" key="1">
    <source>
        <dbReference type="EMBL" id="GBL82315.1"/>
    </source>
</evidence>
<gene>
    <name evidence="1" type="ORF">AVEN_252480_1</name>
</gene>
<dbReference type="Proteomes" id="UP000499080">
    <property type="component" value="Unassembled WGS sequence"/>
</dbReference>
<name>A0A4Y2AT09_ARAVE</name>
<organism evidence="1 2">
    <name type="scientific">Araneus ventricosus</name>
    <name type="common">Orbweaver spider</name>
    <name type="synonym">Epeira ventricosa</name>
    <dbReference type="NCBI Taxonomy" id="182803"/>
    <lineage>
        <taxon>Eukaryota</taxon>
        <taxon>Metazoa</taxon>
        <taxon>Ecdysozoa</taxon>
        <taxon>Arthropoda</taxon>
        <taxon>Chelicerata</taxon>
        <taxon>Arachnida</taxon>
        <taxon>Araneae</taxon>
        <taxon>Araneomorphae</taxon>
        <taxon>Entelegynae</taxon>
        <taxon>Araneoidea</taxon>
        <taxon>Araneidae</taxon>
        <taxon>Araneus</taxon>
    </lineage>
</organism>
<proteinExistence type="predicted"/>
<protein>
    <submittedName>
        <fullName evidence="1">Uncharacterized protein</fullName>
    </submittedName>
</protein>
<accession>A0A4Y2AT09</accession>
<sequence>MWILDAEDHLTCCRPSDEYQSTQEADATPFAQRHFCPVFGRAVDFPLRTSHVLLLEIELLWNPKRNGAPSHAHFCVGRLLKCLSSFWPG</sequence>